<comment type="caution">
    <text evidence="2">The sequence shown here is derived from an EMBL/GenBank/DDBJ whole genome shotgun (WGS) entry which is preliminary data.</text>
</comment>
<dbReference type="AlphaFoldDB" id="A0A4R4Q466"/>
<evidence type="ECO:0000313" key="2">
    <source>
        <dbReference type="EMBL" id="TDC29886.1"/>
    </source>
</evidence>
<organism evidence="2 3">
    <name type="scientific">Kribbella albertanoniae</name>
    <dbReference type="NCBI Taxonomy" id="1266829"/>
    <lineage>
        <taxon>Bacteria</taxon>
        <taxon>Bacillati</taxon>
        <taxon>Actinomycetota</taxon>
        <taxon>Actinomycetes</taxon>
        <taxon>Propionibacteriales</taxon>
        <taxon>Kribbellaceae</taxon>
        <taxon>Kribbella</taxon>
    </lineage>
</organism>
<evidence type="ECO:0000256" key="1">
    <source>
        <dbReference type="SAM" id="SignalP"/>
    </source>
</evidence>
<feature type="chain" id="PRO_5020804905" description="Peptidase inhibitor family I36 protein" evidence="1">
    <location>
        <begin position="26"/>
        <end position="136"/>
    </location>
</feature>
<name>A0A4R4Q466_9ACTN</name>
<keyword evidence="1" id="KW-0732">Signal</keyword>
<dbReference type="OrthoDB" id="9804023at2"/>
<dbReference type="Proteomes" id="UP000295075">
    <property type="component" value="Unassembled WGS sequence"/>
</dbReference>
<dbReference type="PROSITE" id="PS51257">
    <property type="entry name" value="PROKAR_LIPOPROTEIN"/>
    <property type="match status" value="1"/>
</dbReference>
<dbReference type="RefSeq" id="WP_132406895.1">
    <property type="nucleotide sequence ID" value="NZ_SMKA01000053.1"/>
</dbReference>
<evidence type="ECO:0000313" key="3">
    <source>
        <dbReference type="Proteomes" id="UP000295075"/>
    </source>
</evidence>
<dbReference type="EMBL" id="SMKA01000053">
    <property type="protein sequence ID" value="TDC29886.1"/>
    <property type="molecule type" value="Genomic_DNA"/>
</dbReference>
<accession>A0A4R4Q466</accession>
<sequence>MKKALLRSAAALVVLAAATLSGAPAASAGSCVGSMCGTVVNQTSLGMRVAMGWCSEDDRYEPLGSSCPSGIRGLSPHSTTDGWGDVDAYEIPYRCTFWVDIKNFWGWEGTKVQGAGWYKIDTDDVAYIRNYECRGV</sequence>
<protein>
    <recommendedName>
        <fullName evidence="4">Peptidase inhibitor family I36 protein</fullName>
    </recommendedName>
</protein>
<proteinExistence type="predicted"/>
<reference evidence="2 3" key="1">
    <citation type="submission" date="2019-03" db="EMBL/GenBank/DDBJ databases">
        <title>Draft genome sequences of novel Actinobacteria.</title>
        <authorList>
            <person name="Sahin N."/>
            <person name="Ay H."/>
            <person name="Saygin H."/>
        </authorList>
    </citation>
    <scope>NUCLEOTIDE SEQUENCE [LARGE SCALE GENOMIC DNA]</scope>
    <source>
        <strain evidence="2 3">JCM 30547</strain>
    </source>
</reference>
<evidence type="ECO:0008006" key="4">
    <source>
        <dbReference type="Google" id="ProtNLM"/>
    </source>
</evidence>
<gene>
    <name evidence="2" type="ORF">E1261_14735</name>
</gene>
<keyword evidence="3" id="KW-1185">Reference proteome</keyword>
<feature type="signal peptide" evidence="1">
    <location>
        <begin position="1"/>
        <end position="25"/>
    </location>
</feature>